<dbReference type="Pfam" id="PF08244">
    <property type="entry name" value="Glyco_hydro_32C"/>
    <property type="match status" value="1"/>
</dbReference>
<evidence type="ECO:0000256" key="5">
    <source>
        <dbReference type="SAM" id="SignalP"/>
    </source>
</evidence>
<sequence>MAMIGTVPQSAGWRRLSRRCLPAAFALLFPLGAPHAADTPQWRPVLHFSPATYWMNDPNGPILLDGVYHLFYQYAPGSMTWGHPSWGHATSTDLLHWTEHGVAIAATPGEEIFSGSLVPDPLNRSGLGSTDAPPLLAFHTSVFHDNPAHPDGTQAQSVSVSHDGGFTWRPYAHNPILTLDPDSRQFRDPSVFWYQDGGCWIMTTVVGDAQLVKLYRSTDLLHWSFLSDFQPSGYRKPGMLWEMPTLVPLKLDGNPRATRWVMIVSVNPWSIAGGSGVQYFVGRFDGVTFTPDALPPPGSDPSRYDWLDHGADQYATTLFANTGSGAPVLIGWMDNWDYATDLPTAPWRGQMTLPVDIALKTVDGRPTVIQAPTRAYEDLVGKKGGVTYRDRNLPQDGRVTIPSRGEVLDIRLVLRRGGARRAGTVVRETPDGRTGTSVSYDFVDGTLTVDRGHSGLVGFSPRFSTRHIAYLAAPGGAVALHLVVDRASVELFANDGVLRMTDLIFPPAGSDRISLFAERGGATIHGLRVAVLAR</sequence>
<dbReference type="InterPro" id="IPR013320">
    <property type="entry name" value="ConA-like_dom_sf"/>
</dbReference>
<dbReference type="GO" id="GO:0004575">
    <property type="term" value="F:sucrose alpha-glucosidase activity"/>
    <property type="evidence" value="ECO:0007669"/>
    <property type="project" value="TreeGrafter"/>
</dbReference>
<feature type="signal peptide" evidence="5">
    <location>
        <begin position="1"/>
        <end position="36"/>
    </location>
</feature>
<dbReference type="SUPFAM" id="SSF49899">
    <property type="entry name" value="Concanavalin A-like lectins/glucanases"/>
    <property type="match status" value="1"/>
</dbReference>
<dbReference type="Pfam" id="PF00251">
    <property type="entry name" value="Glyco_hydro_32N"/>
    <property type="match status" value="1"/>
</dbReference>
<dbReference type="InterPro" id="IPR001362">
    <property type="entry name" value="Glyco_hydro_32"/>
</dbReference>
<feature type="domain" description="Glycosyl hydrolase family 32 C-terminal" evidence="7">
    <location>
        <begin position="400"/>
        <end position="529"/>
    </location>
</feature>
<feature type="domain" description="Glycosyl hydrolase family 32 N-terminal" evidence="6">
    <location>
        <begin position="47"/>
        <end position="370"/>
    </location>
</feature>
<keyword evidence="5" id="KW-0732">Signal</keyword>
<dbReference type="PANTHER" id="PTHR42800">
    <property type="entry name" value="EXOINULINASE INUD (AFU_ORTHOLOGUE AFUA_5G00480)"/>
    <property type="match status" value="1"/>
</dbReference>
<dbReference type="EMBL" id="MK780794">
    <property type="protein sequence ID" value="QEP49748.1"/>
    <property type="molecule type" value="Genomic_DNA"/>
</dbReference>
<evidence type="ECO:0000256" key="2">
    <source>
        <dbReference type="ARBA" id="ARBA00022801"/>
    </source>
</evidence>
<dbReference type="GO" id="GO:0005737">
    <property type="term" value="C:cytoplasm"/>
    <property type="evidence" value="ECO:0007669"/>
    <property type="project" value="TreeGrafter"/>
</dbReference>
<dbReference type="PROSITE" id="PS00609">
    <property type="entry name" value="GLYCOSYL_HYDROL_F32"/>
    <property type="match status" value="1"/>
</dbReference>
<evidence type="ECO:0000256" key="4">
    <source>
        <dbReference type="RuleBase" id="RU362110"/>
    </source>
</evidence>
<evidence type="ECO:0000313" key="8">
    <source>
        <dbReference type="EMBL" id="QEP49748.1"/>
    </source>
</evidence>
<accession>A0A5C2I3L8</accession>
<dbReference type="Gene3D" id="2.60.120.560">
    <property type="entry name" value="Exo-inulinase, domain 1"/>
    <property type="match status" value="1"/>
</dbReference>
<evidence type="ECO:0000259" key="6">
    <source>
        <dbReference type="Pfam" id="PF00251"/>
    </source>
</evidence>
<dbReference type="InterPro" id="IPR018053">
    <property type="entry name" value="Glyco_hydro_32_AS"/>
</dbReference>
<dbReference type="Gene3D" id="2.115.10.20">
    <property type="entry name" value="Glycosyl hydrolase domain, family 43"/>
    <property type="match status" value="1"/>
</dbReference>
<evidence type="ECO:0000256" key="1">
    <source>
        <dbReference type="ARBA" id="ARBA00009902"/>
    </source>
</evidence>
<dbReference type="PANTHER" id="PTHR42800:SF1">
    <property type="entry name" value="EXOINULINASE INUD (AFU_ORTHOLOGUE AFUA_5G00480)"/>
    <property type="match status" value="1"/>
</dbReference>
<protein>
    <submittedName>
        <fullName evidence="8">Exolevanase</fullName>
        <ecNumber evidence="8">3.2.1.65</ecNumber>
    </submittedName>
</protein>
<dbReference type="SMART" id="SM00640">
    <property type="entry name" value="Glyco_32"/>
    <property type="match status" value="1"/>
</dbReference>
<dbReference type="SUPFAM" id="SSF75005">
    <property type="entry name" value="Arabinanase/levansucrase/invertase"/>
    <property type="match status" value="1"/>
</dbReference>
<dbReference type="InterPro" id="IPR013189">
    <property type="entry name" value="Glyco_hydro_32_C"/>
</dbReference>
<dbReference type="EMBL" id="MK780795">
    <property type="protein sequence ID" value="QEP49749.1"/>
    <property type="molecule type" value="Genomic_DNA"/>
</dbReference>
<organism evidence="8">
    <name type="scientific">Gluconacetobacter diazotrophicus</name>
    <name type="common">Acetobacter diazotrophicus</name>
    <dbReference type="NCBI Taxonomy" id="33996"/>
    <lineage>
        <taxon>Bacteria</taxon>
        <taxon>Pseudomonadati</taxon>
        <taxon>Pseudomonadota</taxon>
        <taxon>Alphaproteobacteria</taxon>
        <taxon>Acetobacterales</taxon>
        <taxon>Acetobacteraceae</taxon>
        <taxon>Gluconacetobacter</taxon>
    </lineage>
</organism>
<dbReference type="AlphaFoldDB" id="A0A5C2I3L8"/>
<evidence type="ECO:0000259" key="7">
    <source>
        <dbReference type="Pfam" id="PF08244"/>
    </source>
</evidence>
<keyword evidence="2 4" id="KW-0378">Hydrolase</keyword>
<name>A0A5C2I3L8_GLUDI</name>
<dbReference type="GO" id="GO:0031219">
    <property type="term" value="F:levanase activity"/>
    <property type="evidence" value="ECO:0007669"/>
    <property type="project" value="UniProtKB-EC"/>
</dbReference>
<dbReference type="EC" id="3.2.1.65" evidence="8"/>
<dbReference type="InterPro" id="IPR013148">
    <property type="entry name" value="Glyco_hydro_32_N"/>
</dbReference>
<comment type="similarity">
    <text evidence="1 4">Belongs to the glycosyl hydrolase 32 family.</text>
</comment>
<keyword evidence="3 4" id="KW-0326">Glycosidase</keyword>
<dbReference type="CDD" id="cd18622">
    <property type="entry name" value="GH32_Inu-like"/>
    <property type="match status" value="1"/>
</dbReference>
<feature type="chain" id="PRO_5036138653" evidence="5">
    <location>
        <begin position="37"/>
        <end position="534"/>
    </location>
</feature>
<evidence type="ECO:0000256" key="3">
    <source>
        <dbReference type="ARBA" id="ARBA00023295"/>
    </source>
</evidence>
<reference evidence="8" key="1">
    <citation type="submission" date="2019-04" db="EMBL/GenBank/DDBJ databases">
        <authorList>
            <person name="Jakob F."/>
            <person name="Hernandez L."/>
            <person name="Estrada-de los santos P."/>
        </authorList>
    </citation>
    <scope>NUCLEOTIDE SEQUENCE</scope>
    <source>
        <strain evidence="8">CFN-Cf52</strain>
        <strain evidence="9">CFN-Cf53</strain>
    </source>
</reference>
<proteinExistence type="inferred from homology"/>
<dbReference type="InterPro" id="IPR023296">
    <property type="entry name" value="Glyco_hydro_beta-prop_sf"/>
</dbReference>
<dbReference type="GO" id="GO:0005987">
    <property type="term" value="P:sucrose catabolic process"/>
    <property type="evidence" value="ECO:0007669"/>
    <property type="project" value="TreeGrafter"/>
</dbReference>
<evidence type="ECO:0000313" key="9">
    <source>
        <dbReference type="EMBL" id="QEP49749.1"/>
    </source>
</evidence>